<keyword evidence="6 7" id="KW-0472">Membrane</keyword>
<dbReference type="Gene3D" id="1.20.1560.10">
    <property type="entry name" value="ABC transporter type 1, transmembrane domain"/>
    <property type="match status" value="1"/>
</dbReference>
<accession>A0A0G0FFT1</accession>
<keyword evidence="4" id="KW-0067">ATP-binding</keyword>
<feature type="transmembrane region" description="Helical" evidence="7">
    <location>
        <begin position="152"/>
        <end position="172"/>
    </location>
</feature>
<dbReference type="GO" id="GO:0042626">
    <property type="term" value="F:ATPase-coupled transmembrane transporter activity"/>
    <property type="evidence" value="ECO:0007669"/>
    <property type="project" value="TreeGrafter"/>
</dbReference>
<evidence type="ECO:0000256" key="4">
    <source>
        <dbReference type="ARBA" id="ARBA00022840"/>
    </source>
</evidence>
<dbReference type="PANTHER" id="PTHR24221:SF654">
    <property type="entry name" value="ATP-BINDING CASSETTE SUB-FAMILY B MEMBER 6"/>
    <property type="match status" value="1"/>
</dbReference>
<dbReference type="AlphaFoldDB" id="A0A0G0FFT1"/>
<sequence length="601" mass="69521">MILQKYKKKLTTLLNVLKFIYGRYTTVAVARDILFVVGTASEVYSITIAGKFIDEVAKILLNWNQFDMSQFLETQAFLHLVTILVLWSIIQSCNQAKMHLYNVIYEKVWEDARYMMIAKVSKSNLQDVEQEKFQDLLTYAPAYSIDRIIQTYNSFSSIVSSVVRFVSAGIIIFETMSWSVLLLILFVLPEIVVVHIGRKKIRTYQDDEVGKLKYLNYLSNLTLTISNFLELRVNDTFAYAKRKYTQEYDEFLEGYLKKDANLYRNRAIISILGQSLKVGYVVYVLSFSIVKRFSLGTFKALYDYVDMAYGSMYSVLDSITYISSLLGYDEKFFDLMEYEGFGDHEHGIKKLGNNTPVVQLKNLSFSYPDDPSTLVLKHIDIEIKPGEKVAFFGGDGSGKSSMVKILSGLYQIKSGDYLLDGISVKDLDRGQLKKNIAVTFQDFINYNFSVRENVVISGERKNINKHLYNEVSRVSQITEFLKKEKIDESHILGKTFPGGKDLSPGYWQRLAISRMLYRNKKIFIMDESFTYIDSESKDILLQNIIKYIGENRTMIYITRSVEDLDLFDRIYFFENGKVVEVGNFKELMKKKKKFYKIANES</sequence>
<reference evidence="9 10" key="1">
    <citation type="journal article" date="2015" name="Nature">
        <title>rRNA introns, odd ribosomes, and small enigmatic genomes across a large radiation of phyla.</title>
        <authorList>
            <person name="Brown C.T."/>
            <person name="Hug L.A."/>
            <person name="Thomas B.C."/>
            <person name="Sharon I."/>
            <person name="Castelle C.J."/>
            <person name="Singh A."/>
            <person name="Wilkins M.J."/>
            <person name="Williams K.H."/>
            <person name="Banfield J.F."/>
        </authorList>
    </citation>
    <scope>NUCLEOTIDE SEQUENCE [LARGE SCALE GENOMIC DNA]</scope>
</reference>
<proteinExistence type="predicted"/>
<evidence type="ECO:0000256" key="7">
    <source>
        <dbReference type="SAM" id="Phobius"/>
    </source>
</evidence>
<evidence type="ECO:0000313" key="10">
    <source>
        <dbReference type="Proteomes" id="UP000033886"/>
    </source>
</evidence>
<evidence type="ECO:0000256" key="1">
    <source>
        <dbReference type="ARBA" id="ARBA00004651"/>
    </source>
</evidence>
<dbReference type="InterPro" id="IPR036640">
    <property type="entry name" value="ABC1_TM_sf"/>
</dbReference>
<dbReference type="Proteomes" id="UP000033886">
    <property type="component" value="Unassembled WGS sequence"/>
</dbReference>
<dbReference type="SMART" id="SM00382">
    <property type="entry name" value="AAA"/>
    <property type="match status" value="1"/>
</dbReference>
<feature type="transmembrane region" description="Helical" evidence="7">
    <location>
        <begin position="267"/>
        <end position="290"/>
    </location>
</feature>
<gene>
    <name evidence="9" type="ORF">US29_C0002G0018</name>
</gene>
<evidence type="ECO:0000256" key="6">
    <source>
        <dbReference type="ARBA" id="ARBA00023136"/>
    </source>
</evidence>
<organism evidence="9 10">
    <name type="scientific">candidate division WS6 bacterium GW2011_GWF1_36_8</name>
    <dbReference type="NCBI Taxonomy" id="1619098"/>
    <lineage>
        <taxon>Bacteria</taxon>
        <taxon>Candidatus Dojkabacteria</taxon>
    </lineage>
</organism>
<name>A0A0G0FFT1_9BACT</name>
<comment type="caution">
    <text evidence="9">The sequence shown here is derived from an EMBL/GenBank/DDBJ whole genome shotgun (WGS) entry which is preliminary data.</text>
</comment>
<dbReference type="GO" id="GO:0005524">
    <property type="term" value="F:ATP binding"/>
    <property type="evidence" value="ECO:0007669"/>
    <property type="project" value="UniProtKB-KW"/>
</dbReference>
<dbReference type="Pfam" id="PF00005">
    <property type="entry name" value="ABC_tran"/>
    <property type="match status" value="1"/>
</dbReference>
<keyword evidence="2 7" id="KW-0812">Transmembrane</keyword>
<keyword evidence="5 7" id="KW-1133">Transmembrane helix</keyword>
<protein>
    <recommendedName>
        <fullName evidence="8">ABC transporter domain-containing protein</fullName>
    </recommendedName>
</protein>
<dbReference type="InterPro" id="IPR003593">
    <property type="entry name" value="AAA+_ATPase"/>
</dbReference>
<dbReference type="CDD" id="cd03228">
    <property type="entry name" value="ABCC_MRP_Like"/>
    <property type="match status" value="1"/>
</dbReference>
<feature type="transmembrane region" description="Helical" evidence="7">
    <location>
        <begin position="178"/>
        <end position="196"/>
    </location>
</feature>
<dbReference type="InterPro" id="IPR027417">
    <property type="entry name" value="P-loop_NTPase"/>
</dbReference>
<dbReference type="GO" id="GO:0005886">
    <property type="term" value="C:plasma membrane"/>
    <property type="evidence" value="ECO:0007669"/>
    <property type="project" value="UniProtKB-SubCell"/>
</dbReference>
<evidence type="ECO:0000256" key="5">
    <source>
        <dbReference type="ARBA" id="ARBA00022989"/>
    </source>
</evidence>
<dbReference type="Gene3D" id="3.40.50.300">
    <property type="entry name" value="P-loop containing nucleotide triphosphate hydrolases"/>
    <property type="match status" value="1"/>
</dbReference>
<dbReference type="SUPFAM" id="SSF90123">
    <property type="entry name" value="ABC transporter transmembrane region"/>
    <property type="match status" value="1"/>
</dbReference>
<keyword evidence="3" id="KW-0547">Nucleotide-binding</keyword>
<dbReference type="GO" id="GO:0016887">
    <property type="term" value="F:ATP hydrolysis activity"/>
    <property type="evidence" value="ECO:0007669"/>
    <property type="project" value="InterPro"/>
</dbReference>
<dbReference type="InterPro" id="IPR003439">
    <property type="entry name" value="ABC_transporter-like_ATP-bd"/>
</dbReference>
<dbReference type="EMBL" id="LBSK01000002">
    <property type="protein sequence ID" value="KKQ17958.1"/>
    <property type="molecule type" value="Genomic_DNA"/>
</dbReference>
<feature type="domain" description="ABC transporter" evidence="8">
    <location>
        <begin position="358"/>
        <end position="600"/>
    </location>
</feature>
<evidence type="ECO:0000313" key="9">
    <source>
        <dbReference type="EMBL" id="KKQ17958.1"/>
    </source>
</evidence>
<evidence type="ECO:0000256" key="2">
    <source>
        <dbReference type="ARBA" id="ARBA00022692"/>
    </source>
</evidence>
<evidence type="ECO:0000256" key="3">
    <source>
        <dbReference type="ARBA" id="ARBA00022741"/>
    </source>
</evidence>
<dbReference type="PANTHER" id="PTHR24221">
    <property type="entry name" value="ATP-BINDING CASSETTE SUB-FAMILY B"/>
    <property type="match status" value="1"/>
</dbReference>
<evidence type="ECO:0000259" key="8">
    <source>
        <dbReference type="PROSITE" id="PS50893"/>
    </source>
</evidence>
<dbReference type="InterPro" id="IPR039421">
    <property type="entry name" value="Type_1_exporter"/>
</dbReference>
<comment type="subcellular location">
    <subcellularLocation>
        <location evidence="1">Cell membrane</location>
        <topology evidence="1">Multi-pass membrane protein</topology>
    </subcellularLocation>
</comment>
<dbReference type="PROSITE" id="PS50893">
    <property type="entry name" value="ABC_TRANSPORTER_2"/>
    <property type="match status" value="1"/>
</dbReference>
<dbReference type="SUPFAM" id="SSF52540">
    <property type="entry name" value="P-loop containing nucleoside triphosphate hydrolases"/>
    <property type="match status" value="1"/>
</dbReference>